<protein>
    <submittedName>
        <fullName evidence="2">Uncharacterized protein</fullName>
    </submittedName>
</protein>
<evidence type="ECO:0000313" key="3">
    <source>
        <dbReference type="Proteomes" id="UP001497444"/>
    </source>
</evidence>
<accession>A0ABP0WFJ6</accession>
<name>A0ABP0WFJ6_9BRYO</name>
<dbReference type="EMBL" id="OZ020112">
    <property type="protein sequence ID" value="CAK9265640.1"/>
    <property type="molecule type" value="Genomic_DNA"/>
</dbReference>
<organism evidence="2 3">
    <name type="scientific">Sphagnum jensenii</name>
    <dbReference type="NCBI Taxonomy" id="128206"/>
    <lineage>
        <taxon>Eukaryota</taxon>
        <taxon>Viridiplantae</taxon>
        <taxon>Streptophyta</taxon>
        <taxon>Embryophyta</taxon>
        <taxon>Bryophyta</taxon>
        <taxon>Sphagnophytina</taxon>
        <taxon>Sphagnopsida</taxon>
        <taxon>Sphagnales</taxon>
        <taxon>Sphagnaceae</taxon>
        <taxon>Sphagnum</taxon>
    </lineage>
</organism>
<evidence type="ECO:0000313" key="2">
    <source>
        <dbReference type="EMBL" id="CAK9265640.1"/>
    </source>
</evidence>
<feature type="region of interest" description="Disordered" evidence="1">
    <location>
        <begin position="53"/>
        <end position="86"/>
    </location>
</feature>
<keyword evidence="3" id="KW-1185">Reference proteome</keyword>
<reference evidence="2" key="1">
    <citation type="submission" date="2024-02" db="EMBL/GenBank/DDBJ databases">
        <authorList>
            <consortium name="ELIXIR-Norway"/>
            <consortium name="Elixir Norway"/>
        </authorList>
    </citation>
    <scope>NUCLEOTIDE SEQUENCE</scope>
</reference>
<sequence>MTASVKLEIRVFSSDAPLFTDASTIAGTAAKLPPARVTITYQETQRIRCNSRSSRCSRIENPGHIEDAEDHQSSRFIPPSEHSTTRTSLDLRDLYSKYLI</sequence>
<proteinExistence type="predicted"/>
<evidence type="ECO:0000256" key="1">
    <source>
        <dbReference type="SAM" id="MobiDB-lite"/>
    </source>
</evidence>
<feature type="compositionally biased region" description="Basic and acidic residues" evidence="1">
    <location>
        <begin position="57"/>
        <end position="73"/>
    </location>
</feature>
<gene>
    <name evidence="2" type="ORF">CSSPJE1EN1_LOCUS11118</name>
</gene>
<dbReference type="Proteomes" id="UP001497444">
    <property type="component" value="Chromosome 17"/>
</dbReference>